<dbReference type="PANTHER" id="PTHR42776">
    <property type="entry name" value="SERINE PEPTIDASE S9 FAMILY MEMBER"/>
    <property type="match status" value="1"/>
</dbReference>
<evidence type="ECO:0000256" key="3">
    <source>
        <dbReference type="SAM" id="MobiDB-lite"/>
    </source>
</evidence>
<dbReference type="Gene3D" id="2.120.10.30">
    <property type="entry name" value="TolB, C-terminal domain"/>
    <property type="match status" value="2"/>
</dbReference>
<organism evidence="5 6">
    <name type="scientific">Candidatus Amunia macphersoniae</name>
    <dbReference type="NCBI Taxonomy" id="3127014"/>
    <lineage>
        <taxon>Bacteria</taxon>
        <taxon>Bacillati</taxon>
        <taxon>Candidatus Dormiibacterota</taxon>
        <taxon>Candidatus Dormibacteria</taxon>
        <taxon>Candidatus Aeolococcales</taxon>
        <taxon>Candidatus Aeolococcaceae</taxon>
        <taxon>Candidatus Amunia</taxon>
    </lineage>
</organism>
<dbReference type="InterPro" id="IPR001375">
    <property type="entry name" value="Peptidase_S9_cat"/>
</dbReference>
<sequence>MALPRFDLDAFLALPRLLSLHLSPDGSRLALTVQTVAADGKRFAASIWEVGTAGDDPPRRLTRSAKGETARGYLPDGSLLFTSSRPDPESADNGTPDADVLYVLPAGGGEPMRVLAPPAGLGAVLTAARSSTVVVSAAVHPGAATFEEDGAREKARKDAGVEARLVEHYPDRWWDHDIGPRQPHLYALDLSAPGGEPPTPRDLTPSPPWAGWFEDMHFALSPDGGNVAFGAAVHPAGRFKADLAVVETGKSPLLRVVINAAVDHSVMDWSPDGSTIAVASTDLGEPGVAPRFHLSLVDAPTGATKPLAEHWDAQAQELRWTNDGSALVVTADERGQTPVFLVALDGTVTRLTSAGAYSNLTIAPDGTALYAIRSHLNEPPVPVALDITRADQEPRVVSSPMTWEPLPSRVEEISTTAADGSELHGWLVLPQEAATEPLPLVVFIHGGPISSWAGWHWRWNAALLAARGWAVLLPNPRLSTGYGHDHIARAWDDWATLPAADIHATVDAATARPDIDGERVAAMGGSYGGYMSNWMAVTTDRFKAIVTHASVWNMTMERDASDAGFYMDREFGDPLHNRDSWHRQSPHSRSDSLATPMLVIHGARDQRVPLDNAHALWMELQTRGIPSRMLVFPDENHWVLKPQNARLWYETVFAFLDEHVRGQPWQRPGLL</sequence>
<dbReference type="GO" id="GO:0004252">
    <property type="term" value="F:serine-type endopeptidase activity"/>
    <property type="evidence" value="ECO:0007669"/>
    <property type="project" value="TreeGrafter"/>
</dbReference>
<dbReference type="Pfam" id="PF00326">
    <property type="entry name" value="Peptidase_S9"/>
    <property type="match status" value="1"/>
</dbReference>
<dbReference type="AlphaFoldDB" id="A0A934N8J4"/>
<reference evidence="5 6" key="1">
    <citation type="submission" date="2020-10" db="EMBL/GenBank/DDBJ databases">
        <title>Ca. Dormibacterota MAGs.</title>
        <authorList>
            <person name="Montgomery K."/>
        </authorList>
    </citation>
    <scope>NUCLEOTIDE SEQUENCE [LARGE SCALE GENOMIC DNA]</scope>
    <source>
        <strain evidence="5">Mitchell_Peninsula_5</strain>
    </source>
</reference>
<dbReference type="Gene3D" id="3.40.50.1820">
    <property type="entry name" value="alpha/beta hydrolase"/>
    <property type="match status" value="1"/>
</dbReference>
<dbReference type="EMBL" id="JAEKNN010000005">
    <property type="protein sequence ID" value="MBJ7607927.1"/>
    <property type="molecule type" value="Genomic_DNA"/>
</dbReference>
<protein>
    <submittedName>
        <fullName evidence="5">S9 family peptidase</fullName>
    </submittedName>
</protein>
<name>A0A934N8J4_9BACT</name>
<keyword evidence="2" id="KW-0378">Hydrolase</keyword>
<feature type="domain" description="Peptidase S9 prolyl oligopeptidase catalytic" evidence="4">
    <location>
        <begin position="455"/>
        <end position="661"/>
    </location>
</feature>
<dbReference type="Proteomes" id="UP000614410">
    <property type="component" value="Unassembled WGS sequence"/>
</dbReference>
<keyword evidence="1" id="KW-0732">Signal</keyword>
<dbReference type="PANTHER" id="PTHR42776:SF13">
    <property type="entry name" value="DIPEPTIDYL-PEPTIDASE 5"/>
    <property type="match status" value="1"/>
</dbReference>
<feature type="region of interest" description="Disordered" evidence="3">
    <location>
        <begin position="65"/>
        <end position="96"/>
    </location>
</feature>
<gene>
    <name evidence="5" type="ORF">JF887_00640</name>
</gene>
<evidence type="ECO:0000313" key="6">
    <source>
        <dbReference type="Proteomes" id="UP000614410"/>
    </source>
</evidence>
<evidence type="ECO:0000259" key="4">
    <source>
        <dbReference type="Pfam" id="PF00326"/>
    </source>
</evidence>
<evidence type="ECO:0000256" key="1">
    <source>
        <dbReference type="ARBA" id="ARBA00022729"/>
    </source>
</evidence>
<accession>A0A934N8J4</accession>
<proteinExistence type="predicted"/>
<dbReference type="SUPFAM" id="SSF82171">
    <property type="entry name" value="DPP6 N-terminal domain-like"/>
    <property type="match status" value="1"/>
</dbReference>
<dbReference type="InterPro" id="IPR011042">
    <property type="entry name" value="6-blade_b-propeller_TolB-like"/>
</dbReference>
<dbReference type="GO" id="GO:0006508">
    <property type="term" value="P:proteolysis"/>
    <property type="evidence" value="ECO:0007669"/>
    <property type="project" value="InterPro"/>
</dbReference>
<evidence type="ECO:0000256" key="2">
    <source>
        <dbReference type="ARBA" id="ARBA00022801"/>
    </source>
</evidence>
<dbReference type="InterPro" id="IPR029058">
    <property type="entry name" value="AB_hydrolase_fold"/>
</dbReference>
<evidence type="ECO:0000313" key="5">
    <source>
        <dbReference type="EMBL" id="MBJ7607927.1"/>
    </source>
</evidence>
<comment type="caution">
    <text evidence="5">The sequence shown here is derived from an EMBL/GenBank/DDBJ whole genome shotgun (WGS) entry which is preliminary data.</text>
</comment>
<dbReference type="SUPFAM" id="SSF53474">
    <property type="entry name" value="alpha/beta-Hydrolases"/>
    <property type="match status" value="1"/>
</dbReference>